<protein>
    <submittedName>
        <fullName evidence="1">Uncharacterized protein</fullName>
    </submittedName>
</protein>
<keyword evidence="2" id="KW-1185">Reference proteome</keyword>
<comment type="caution">
    <text evidence="1">The sequence shown here is derived from an EMBL/GenBank/DDBJ whole genome shotgun (WGS) entry which is preliminary data.</text>
</comment>
<dbReference type="AlphaFoldDB" id="A0A8J2PFM0"/>
<dbReference type="Proteomes" id="UP000708208">
    <property type="component" value="Unassembled WGS sequence"/>
</dbReference>
<dbReference type="EMBL" id="CAJVCH010474020">
    <property type="protein sequence ID" value="CAG7820273.1"/>
    <property type="molecule type" value="Genomic_DNA"/>
</dbReference>
<reference evidence="1" key="1">
    <citation type="submission" date="2021-06" db="EMBL/GenBank/DDBJ databases">
        <authorList>
            <person name="Hodson N. C."/>
            <person name="Mongue J. A."/>
            <person name="Jaron S. K."/>
        </authorList>
    </citation>
    <scope>NUCLEOTIDE SEQUENCE</scope>
</reference>
<evidence type="ECO:0000313" key="1">
    <source>
        <dbReference type="EMBL" id="CAG7820273.1"/>
    </source>
</evidence>
<name>A0A8J2PFM0_9HEXA</name>
<evidence type="ECO:0000313" key="2">
    <source>
        <dbReference type="Proteomes" id="UP000708208"/>
    </source>
</evidence>
<accession>A0A8J2PFM0</accession>
<gene>
    <name evidence="1" type="ORF">AFUS01_LOCUS30672</name>
</gene>
<proteinExistence type="predicted"/>
<sequence>MSPSPTNRISTRLFEITIMTYPGLGVFEASVSKDIRGKYKVSGAISRTNLYGKQSHCVKEATIRLFCYCKDLEEN</sequence>
<organism evidence="1 2">
    <name type="scientific">Allacma fusca</name>
    <dbReference type="NCBI Taxonomy" id="39272"/>
    <lineage>
        <taxon>Eukaryota</taxon>
        <taxon>Metazoa</taxon>
        <taxon>Ecdysozoa</taxon>
        <taxon>Arthropoda</taxon>
        <taxon>Hexapoda</taxon>
        <taxon>Collembola</taxon>
        <taxon>Symphypleona</taxon>
        <taxon>Sminthuridae</taxon>
        <taxon>Allacma</taxon>
    </lineage>
</organism>
<dbReference type="OrthoDB" id="413313at2759"/>